<dbReference type="InParanoid" id="A0A0C3DGR2"/>
<evidence type="ECO:0000313" key="2">
    <source>
        <dbReference type="Proteomes" id="UP000054321"/>
    </source>
</evidence>
<dbReference type="Proteomes" id="UP000054321">
    <property type="component" value="Unassembled WGS sequence"/>
</dbReference>
<gene>
    <name evidence="1" type="ORF">OIDMADRAFT_19138</name>
</gene>
<dbReference type="EMBL" id="KN832876">
    <property type="protein sequence ID" value="KIN01158.1"/>
    <property type="molecule type" value="Genomic_DNA"/>
</dbReference>
<reference evidence="2" key="2">
    <citation type="submission" date="2015-01" db="EMBL/GenBank/DDBJ databases">
        <title>Evolutionary Origins and Diversification of the Mycorrhizal Mutualists.</title>
        <authorList>
            <consortium name="DOE Joint Genome Institute"/>
            <consortium name="Mycorrhizal Genomics Consortium"/>
            <person name="Kohler A."/>
            <person name="Kuo A."/>
            <person name="Nagy L.G."/>
            <person name="Floudas D."/>
            <person name="Copeland A."/>
            <person name="Barry K.W."/>
            <person name="Cichocki N."/>
            <person name="Veneault-Fourrey C."/>
            <person name="LaButti K."/>
            <person name="Lindquist E.A."/>
            <person name="Lipzen A."/>
            <person name="Lundell T."/>
            <person name="Morin E."/>
            <person name="Murat C."/>
            <person name="Riley R."/>
            <person name="Ohm R."/>
            <person name="Sun H."/>
            <person name="Tunlid A."/>
            <person name="Henrissat B."/>
            <person name="Grigoriev I.V."/>
            <person name="Hibbett D.S."/>
            <person name="Martin F."/>
        </authorList>
    </citation>
    <scope>NUCLEOTIDE SEQUENCE [LARGE SCALE GENOMIC DNA]</scope>
    <source>
        <strain evidence="2">Zn</strain>
    </source>
</reference>
<keyword evidence="2" id="KW-1185">Reference proteome</keyword>
<accession>A0A0C3DGR2</accession>
<sequence>MEESLQAHELQAGESLTVPIGQLHTFKVGDVAANTTATFEPGNLDFERAMLIMRGTQRDGTYQEFGVANEDNMMFLAILSELTNTNQVGAVKAHMDQLYAAKGKDIAAKKKELLEKYATEEQLQRGTEDYIET</sequence>
<name>A0A0C3DGR2_OIDMZ</name>
<protein>
    <recommendedName>
        <fullName evidence="3">Cupin type-1 domain-containing protein</fullName>
    </recommendedName>
</protein>
<organism evidence="1 2">
    <name type="scientific">Oidiodendron maius (strain Zn)</name>
    <dbReference type="NCBI Taxonomy" id="913774"/>
    <lineage>
        <taxon>Eukaryota</taxon>
        <taxon>Fungi</taxon>
        <taxon>Dikarya</taxon>
        <taxon>Ascomycota</taxon>
        <taxon>Pezizomycotina</taxon>
        <taxon>Leotiomycetes</taxon>
        <taxon>Leotiomycetes incertae sedis</taxon>
        <taxon>Myxotrichaceae</taxon>
        <taxon>Oidiodendron</taxon>
    </lineage>
</organism>
<dbReference type="AlphaFoldDB" id="A0A0C3DGR2"/>
<dbReference type="HOGENOM" id="CLU_1907285_0_0_1"/>
<proteinExistence type="predicted"/>
<evidence type="ECO:0008006" key="3">
    <source>
        <dbReference type="Google" id="ProtNLM"/>
    </source>
</evidence>
<reference evidence="1 2" key="1">
    <citation type="submission" date="2014-04" db="EMBL/GenBank/DDBJ databases">
        <authorList>
            <consortium name="DOE Joint Genome Institute"/>
            <person name="Kuo A."/>
            <person name="Martino E."/>
            <person name="Perotto S."/>
            <person name="Kohler A."/>
            <person name="Nagy L.G."/>
            <person name="Floudas D."/>
            <person name="Copeland A."/>
            <person name="Barry K.W."/>
            <person name="Cichocki N."/>
            <person name="Veneault-Fourrey C."/>
            <person name="LaButti K."/>
            <person name="Lindquist E.A."/>
            <person name="Lipzen A."/>
            <person name="Lundell T."/>
            <person name="Morin E."/>
            <person name="Murat C."/>
            <person name="Sun H."/>
            <person name="Tunlid A."/>
            <person name="Henrissat B."/>
            <person name="Grigoriev I.V."/>
            <person name="Hibbett D.S."/>
            <person name="Martin F."/>
            <person name="Nordberg H.P."/>
            <person name="Cantor M.N."/>
            <person name="Hua S.X."/>
        </authorList>
    </citation>
    <scope>NUCLEOTIDE SEQUENCE [LARGE SCALE GENOMIC DNA]</scope>
    <source>
        <strain evidence="1 2">Zn</strain>
    </source>
</reference>
<evidence type="ECO:0000313" key="1">
    <source>
        <dbReference type="EMBL" id="KIN01158.1"/>
    </source>
</evidence>
<dbReference type="OrthoDB" id="4763033at2759"/>